<evidence type="ECO:0000256" key="5">
    <source>
        <dbReference type="ARBA" id="ARBA00022727"/>
    </source>
</evidence>
<dbReference type="GO" id="GO:0006227">
    <property type="term" value="P:dUDP biosynthetic process"/>
    <property type="evidence" value="ECO:0007669"/>
    <property type="project" value="TreeGrafter"/>
</dbReference>
<evidence type="ECO:0000256" key="2">
    <source>
        <dbReference type="ARBA" id="ARBA00012980"/>
    </source>
</evidence>
<keyword evidence="8 12" id="KW-0067">ATP-binding</keyword>
<evidence type="ECO:0000256" key="3">
    <source>
        <dbReference type="ARBA" id="ARBA00017144"/>
    </source>
</evidence>
<dbReference type="HAMAP" id="MF_00165">
    <property type="entry name" value="Thymidylate_kinase"/>
    <property type="match status" value="1"/>
</dbReference>
<accession>A0AA97F476</accession>
<evidence type="ECO:0000256" key="7">
    <source>
        <dbReference type="ARBA" id="ARBA00022777"/>
    </source>
</evidence>
<feature type="domain" description="Thymidylate kinase-like" evidence="13">
    <location>
        <begin position="9"/>
        <end position="200"/>
    </location>
</feature>
<evidence type="ECO:0000313" key="14">
    <source>
        <dbReference type="EMBL" id="WOE74024.1"/>
    </source>
</evidence>
<dbReference type="CDD" id="cd01672">
    <property type="entry name" value="TMPK"/>
    <property type="match status" value="1"/>
</dbReference>
<dbReference type="FunFam" id="3.40.50.300:FF:000225">
    <property type="entry name" value="Thymidylate kinase"/>
    <property type="match status" value="1"/>
</dbReference>
<dbReference type="InterPro" id="IPR018095">
    <property type="entry name" value="Thymidylate_kin_CS"/>
</dbReference>
<evidence type="ECO:0000256" key="9">
    <source>
        <dbReference type="ARBA" id="ARBA00029962"/>
    </source>
</evidence>
<dbReference type="GO" id="GO:0005524">
    <property type="term" value="F:ATP binding"/>
    <property type="evidence" value="ECO:0007669"/>
    <property type="project" value="UniProtKB-UniRule"/>
</dbReference>
<dbReference type="RefSeq" id="WP_317080256.1">
    <property type="nucleotide sequence ID" value="NZ_CP136594.1"/>
</dbReference>
<keyword evidence="5 12" id="KW-0545">Nucleotide biosynthesis</keyword>
<evidence type="ECO:0000256" key="10">
    <source>
        <dbReference type="ARBA" id="ARBA00048743"/>
    </source>
</evidence>
<name>A0AA97F476_9SPHN</name>
<evidence type="ECO:0000256" key="11">
    <source>
        <dbReference type="ARBA" id="ARBA00057735"/>
    </source>
</evidence>
<dbReference type="GO" id="GO:0004798">
    <property type="term" value="F:dTMP kinase activity"/>
    <property type="evidence" value="ECO:0007669"/>
    <property type="project" value="UniProtKB-UniRule"/>
</dbReference>
<dbReference type="GO" id="GO:0005829">
    <property type="term" value="C:cytosol"/>
    <property type="evidence" value="ECO:0007669"/>
    <property type="project" value="TreeGrafter"/>
</dbReference>
<dbReference type="GO" id="GO:0006235">
    <property type="term" value="P:dTTP biosynthetic process"/>
    <property type="evidence" value="ECO:0007669"/>
    <property type="project" value="UniProtKB-UniRule"/>
</dbReference>
<dbReference type="Proteomes" id="UP001302429">
    <property type="component" value="Chromosome"/>
</dbReference>
<keyword evidence="6 12" id="KW-0547">Nucleotide-binding</keyword>
<evidence type="ECO:0000256" key="6">
    <source>
        <dbReference type="ARBA" id="ARBA00022741"/>
    </source>
</evidence>
<dbReference type="NCBIfam" id="TIGR00041">
    <property type="entry name" value="DTMP_kinase"/>
    <property type="match status" value="1"/>
</dbReference>
<dbReference type="PANTHER" id="PTHR10344">
    <property type="entry name" value="THYMIDYLATE KINASE"/>
    <property type="match status" value="1"/>
</dbReference>
<evidence type="ECO:0000256" key="4">
    <source>
        <dbReference type="ARBA" id="ARBA00022679"/>
    </source>
</evidence>
<evidence type="ECO:0000256" key="12">
    <source>
        <dbReference type="HAMAP-Rule" id="MF_00165"/>
    </source>
</evidence>
<comment type="function">
    <text evidence="11 12">Phosphorylation of dTMP to form dTDP in both de novo and salvage pathways of dTTP synthesis.</text>
</comment>
<gene>
    <name evidence="12 14" type="primary">tmk</name>
    <name evidence="14" type="ORF">RB602_09135</name>
</gene>
<evidence type="ECO:0000259" key="13">
    <source>
        <dbReference type="Pfam" id="PF02223"/>
    </source>
</evidence>
<dbReference type="PANTHER" id="PTHR10344:SF4">
    <property type="entry name" value="UMP-CMP KINASE 2, MITOCHONDRIAL"/>
    <property type="match status" value="1"/>
</dbReference>
<evidence type="ECO:0000256" key="8">
    <source>
        <dbReference type="ARBA" id="ARBA00022840"/>
    </source>
</evidence>
<dbReference type="Pfam" id="PF02223">
    <property type="entry name" value="Thymidylate_kin"/>
    <property type="match status" value="1"/>
</dbReference>
<protein>
    <recommendedName>
        <fullName evidence="3 12">Thymidylate kinase</fullName>
        <ecNumber evidence="2 12">2.7.4.9</ecNumber>
    </recommendedName>
    <alternativeName>
        <fullName evidence="9 12">dTMP kinase</fullName>
    </alternativeName>
</protein>
<keyword evidence="4 12" id="KW-0808">Transferase</keyword>
<proteinExistence type="inferred from homology"/>
<dbReference type="GO" id="GO:0006233">
    <property type="term" value="P:dTDP biosynthetic process"/>
    <property type="evidence" value="ECO:0007669"/>
    <property type="project" value="InterPro"/>
</dbReference>
<dbReference type="InterPro" id="IPR027417">
    <property type="entry name" value="P-loop_NTPase"/>
</dbReference>
<dbReference type="EMBL" id="CP136594">
    <property type="protein sequence ID" value="WOE74024.1"/>
    <property type="molecule type" value="Genomic_DNA"/>
</dbReference>
<evidence type="ECO:0000256" key="1">
    <source>
        <dbReference type="ARBA" id="ARBA00009776"/>
    </source>
</evidence>
<comment type="catalytic activity">
    <reaction evidence="10 12">
        <text>dTMP + ATP = dTDP + ADP</text>
        <dbReference type="Rhea" id="RHEA:13517"/>
        <dbReference type="ChEBI" id="CHEBI:30616"/>
        <dbReference type="ChEBI" id="CHEBI:58369"/>
        <dbReference type="ChEBI" id="CHEBI:63528"/>
        <dbReference type="ChEBI" id="CHEBI:456216"/>
        <dbReference type="EC" id="2.7.4.9"/>
    </reaction>
</comment>
<comment type="similarity">
    <text evidence="1 12">Belongs to the thymidylate kinase family.</text>
</comment>
<reference evidence="14 15" key="1">
    <citation type="submission" date="2023-10" db="EMBL/GenBank/DDBJ databases">
        <title>Complete genome sequence of a Sphingomonadaceae bacterium.</title>
        <authorList>
            <person name="Yan C."/>
        </authorList>
    </citation>
    <scope>NUCLEOTIDE SEQUENCE [LARGE SCALE GENOMIC DNA]</scope>
    <source>
        <strain evidence="14 15">SCSIO 66989</strain>
    </source>
</reference>
<dbReference type="SUPFAM" id="SSF52540">
    <property type="entry name" value="P-loop containing nucleoside triphosphate hydrolases"/>
    <property type="match status" value="1"/>
</dbReference>
<dbReference type="InterPro" id="IPR039430">
    <property type="entry name" value="Thymidylate_kin-like_dom"/>
</dbReference>
<dbReference type="InterPro" id="IPR018094">
    <property type="entry name" value="Thymidylate_kinase"/>
</dbReference>
<keyword evidence="7 12" id="KW-0418">Kinase</keyword>
<dbReference type="Gene3D" id="3.40.50.300">
    <property type="entry name" value="P-loop containing nucleotide triphosphate hydrolases"/>
    <property type="match status" value="1"/>
</dbReference>
<keyword evidence="15" id="KW-1185">Reference proteome</keyword>
<dbReference type="KEGG" id="acoa:RB602_09135"/>
<dbReference type="PROSITE" id="PS01331">
    <property type="entry name" value="THYMIDYLATE_KINASE"/>
    <property type="match status" value="1"/>
</dbReference>
<evidence type="ECO:0000313" key="15">
    <source>
        <dbReference type="Proteomes" id="UP001302429"/>
    </source>
</evidence>
<feature type="binding site" evidence="12">
    <location>
        <begin position="11"/>
        <end position="18"/>
    </location>
    <ligand>
        <name>ATP</name>
        <dbReference type="ChEBI" id="CHEBI:30616"/>
    </ligand>
</feature>
<organism evidence="14 15">
    <name type="scientific">Alterisphingorhabdus coralli</name>
    <dbReference type="NCBI Taxonomy" id="3071408"/>
    <lineage>
        <taxon>Bacteria</taxon>
        <taxon>Pseudomonadati</taxon>
        <taxon>Pseudomonadota</taxon>
        <taxon>Alphaproteobacteria</taxon>
        <taxon>Sphingomonadales</taxon>
        <taxon>Sphingomonadaceae</taxon>
        <taxon>Alterisphingorhabdus (ex Yan et al. 2024)</taxon>
    </lineage>
</organism>
<dbReference type="AlphaFoldDB" id="A0AA97F476"/>
<dbReference type="EC" id="2.7.4.9" evidence="2 12"/>
<sequence length="212" mass="23088">MPVVPFIAFEGGEGAGKSTQIKLLSEMLKADGIGHIVTREPGGTPAAEAIRELLLSGADERWNARSEALLFAAARADHVARVIRPTIAAGQWVLCDRFVDSSRAYQSAGEGLDDDAIMQLHAIGSEGLLPDLTILLEISQDAAAERIRARDGDDHDRFQRRDTDFHKQVAEAFHQFAEAEPDRFLVISAEQSPEDVHAEICGYLVKKGLVTS</sequence>